<name>A0ABQ6MGS8_9STRA</name>
<keyword evidence="2" id="KW-1185">Reference proteome</keyword>
<dbReference type="Proteomes" id="UP001165060">
    <property type="component" value="Unassembled WGS sequence"/>
</dbReference>
<evidence type="ECO:0000313" key="1">
    <source>
        <dbReference type="EMBL" id="GMI25733.1"/>
    </source>
</evidence>
<reference evidence="1 2" key="1">
    <citation type="journal article" date="2023" name="Commun. Biol.">
        <title>Genome analysis of Parmales, the sister group of diatoms, reveals the evolutionary specialization of diatoms from phago-mixotrophs to photoautotrophs.</title>
        <authorList>
            <person name="Ban H."/>
            <person name="Sato S."/>
            <person name="Yoshikawa S."/>
            <person name="Yamada K."/>
            <person name="Nakamura Y."/>
            <person name="Ichinomiya M."/>
            <person name="Sato N."/>
            <person name="Blanc-Mathieu R."/>
            <person name="Endo H."/>
            <person name="Kuwata A."/>
            <person name="Ogata H."/>
        </authorList>
    </citation>
    <scope>NUCLEOTIDE SEQUENCE [LARGE SCALE GENOMIC DNA]</scope>
</reference>
<proteinExistence type="predicted"/>
<accession>A0ABQ6MGS8</accession>
<sequence length="229" mass="23340">MQILSGDECGVLKALASLSASLPPPAPLLPPSLQQSRSNAVHALAWSSDASSGGFGSPASPAASFLLGRAGPSVELWSLPPAPAAPSMSRRADLFSQGSPSPSDAAERDCILGLHSFGAHAYAFLDSGSLYRLPLAEPADASRAFELANGGEPLARRQQDAGRAKSLLGQTAATCCAFRSGDNGAAQGLDLAVGGKDKEVVLFSIGPDGGASQTWKAKNIAPHPQTLLQ</sequence>
<gene>
    <name evidence="1" type="ORF">TeGR_g3861</name>
</gene>
<evidence type="ECO:0000313" key="2">
    <source>
        <dbReference type="Proteomes" id="UP001165060"/>
    </source>
</evidence>
<protein>
    <submittedName>
        <fullName evidence="1">Uncharacterized protein</fullName>
    </submittedName>
</protein>
<dbReference type="EMBL" id="BRYB01004105">
    <property type="protein sequence ID" value="GMI25733.1"/>
    <property type="molecule type" value="Genomic_DNA"/>
</dbReference>
<organism evidence="1 2">
    <name type="scientific">Tetraparma gracilis</name>
    <dbReference type="NCBI Taxonomy" id="2962635"/>
    <lineage>
        <taxon>Eukaryota</taxon>
        <taxon>Sar</taxon>
        <taxon>Stramenopiles</taxon>
        <taxon>Ochrophyta</taxon>
        <taxon>Bolidophyceae</taxon>
        <taxon>Parmales</taxon>
        <taxon>Triparmaceae</taxon>
        <taxon>Tetraparma</taxon>
    </lineage>
</organism>
<comment type="caution">
    <text evidence="1">The sequence shown here is derived from an EMBL/GenBank/DDBJ whole genome shotgun (WGS) entry which is preliminary data.</text>
</comment>